<protein>
    <submittedName>
        <fullName evidence="2">Uncharacterized protein</fullName>
    </submittedName>
</protein>
<evidence type="ECO:0000313" key="2">
    <source>
        <dbReference type="EMBL" id="KAL1603354.1"/>
    </source>
</evidence>
<feature type="region of interest" description="Disordered" evidence="1">
    <location>
        <begin position="68"/>
        <end position="124"/>
    </location>
</feature>
<feature type="compositionally biased region" description="Basic and acidic residues" evidence="1">
    <location>
        <begin position="105"/>
        <end position="116"/>
    </location>
</feature>
<accession>A0ABR3RFY2</accession>
<dbReference type="Proteomes" id="UP001521222">
    <property type="component" value="Unassembled WGS sequence"/>
</dbReference>
<reference evidence="2 3" key="1">
    <citation type="submission" date="2024-02" db="EMBL/GenBank/DDBJ databases">
        <title>De novo assembly and annotation of 12 fungi associated with fruit tree decline syndrome in Ontario, Canada.</title>
        <authorList>
            <person name="Sulman M."/>
            <person name="Ellouze W."/>
            <person name="Ilyukhin E."/>
        </authorList>
    </citation>
    <scope>NUCLEOTIDE SEQUENCE [LARGE SCALE GENOMIC DNA]</scope>
    <source>
        <strain evidence="2 3">M97-236</strain>
    </source>
</reference>
<name>A0ABR3RFY2_9PLEO</name>
<sequence>MCNYTGDLWDHVLIRCGHREHIRPPEKRIYHYTHRYTEDDFRSLWEGWEHLFPYTRETSSPCSVLILEDEYEDDEYEDDEHEDDEHEDDEYEDDEDEEDEDEDEGKSNDKGRHRAEEDADEDQG</sequence>
<comment type="caution">
    <text evidence="2">The sequence shown here is derived from an EMBL/GenBank/DDBJ whole genome shotgun (WGS) entry which is preliminary data.</text>
</comment>
<evidence type="ECO:0000313" key="3">
    <source>
        <dbReference type="Proteomes" id="UP001521222"/>
    </source>
</evidence>
<proteinExistence type="predicted"/>
<feature type="compositionally biased region" description="Acidic residues" evidence="1">
    <location>
        <begin position="68"/>
        <end position="104"/>
    </location>
</feature>
<gene>
    <name evidence="2" type="ORF">SLS59_004450</name>
</gene>
<evidence type="ECO:0000256" key="1">
    <source>
        <dbReference type="SAM" id="MobiDB-lite"/>
    </source>
</evidence>
<dbReference type="EMBL" id="JAKIXB020000012">
    <property type="protein sequence ID" value="KAL1603354.1"/>
    <property type="molecule type" value="Genomic_DNA"/>
</dbReference>
<keyword evidence="3" id="KW-1185">Reference proteome</keyword>
<organism evidence="2 3">
    <name type="scientific">Nothophoma quercina</name>
    <dbReference type="NCBI Taxonomy" id="749835"/>
    <lineage>
        <taxon>Eukaryota</taxon>
        <taxon>Fungi</taxon>
        <taxon>Dikarya</taxon>
        <taxon>Ascomycota</taxon>
        <taxon>Pezizomycotina</taxon>
        <taxon>Dothideomycetes</taxon>
        <taxon>Pleosporomycetidae</taxon>
        <taxon>Pleosporales</taxon>
        <taxon>Pleosporineae</taxon>
        <taxon>Didymellaceae</taxon>
        <taxon>Nothophoma</taxon>
    </lineage>
</organism>